<feature type="transmembrane region" description="Helical" evidence="5">
    <location>
        <begin position="131"/>
        <end position="152"/>
    </location>
</feature>
<feature type="transmembrane region" description="Helical" evidence="5">
    <location>
        <begin position="323"/>
        <end position="345"/>
    </location>
</feature>
<dbReference type="CDD" id="cd17477">
    <property type="entry name" value="MFS_YcaD_like"/>
    <property type="match status" value="1"/>
</dbReference>
<dbReference type="PROSITE" id="PS50850">
    <property type="entry name" value="MFS"/>
    <property type="match status" value="1"/>
</dbReference>
<dbReference type="Proteomes" id="UP001165524">
    <property type="component" value="Unassembled WGS sequence"/>
</dbReference>
<dbReference type="InterPro" id="IPR036259">
    <property type="entry name" value="MFS_trans_sf"/>
</dbReference>
<evidence type="ECO:0000256" key="2">
    <source>
        <dbReference type="ARBA" id="ARBA00022989"/>
    </source>
</evidence>
<evidence type="ECO:0000256" key="1">
    <source>
        <dbReference type="ARBA" id="ARBA00022692"/>
    </source>
</evidence>
<comment type="caution">
    <text evidence="7">The sequence shown here is derived from an EMBL/GenBank/DDBJ whole genome shotgun (WGS) entry which is preliminary data.</text>
</comment>
<dbReference type="PANTHER" id="PTHR23521:SF3">
    <property type="entry name" value="MFS TRANSPORTER"/>
    <property type="match status" value="1"/>
</dbReference>
<keyword evidence="8" id="KW-1185">Reference proteome</keyword>
<proteinExistence type="predicted"/>
<feature type="transmembrane region" description="Helical" evidence="5">
    <location>
        <begin position="158"/>
        <end position="182"/>
    </location>
</feature>
<feature type="transmembrane region" description="Helical" evidence="5">
    <location>
        <begin position="264"/>
        <end position="284"/>
    </location>
</feature>
<keyword evidence="2 5" id="KW-1133">Transmembrane helix</keyword>
<dbReference type="EMBL" id="JALKII010000014">
    <property type="protein sequence ID" value="MCK0538790.1"/>
    <property type="molecule type" value="Genomic_DNA"/>
</dbReference>
<name>A0ABT0EAC5_9GAMM</name>
<dbReference type="Pfam" id="PF07690">
    <property type="entry name" value="MFS_1"/>
    <property type="match status" value="1"/>
</dbReference>
<dbReference type="SUPFAM" id="SSF103473">
    <property type="entry name" value="MFS general substrate transporter"/>
    <property type="match status" value="1"/>
</dbReference>
<feature type="transmembrane region" description="Helical" evidence="5">
    <location>
        <begin position="41"/>
        <end position="62"/>
    </location>
</feature>
<sequence length="461" mass="48590">MKAVLVSVVALFMSLALLVSGSAMLGTLIALRLDMENVPELLLGVVMAFYSGGFVLGAIYGVNVIRKVGHIRAFAVFAALACATTLAHPLFISVPAWALMRLLVGFCLAGLMTVTESWINDRATNESRGKLLGIYTINFYFASAVGQMLVGFGSPMEFVAYSVVAMLIVLSLVPLALTQSLIPTAPSTTESMGWSRLLKMAPAGTTGALASGVALGGFAAMAPVYALKAGLDVTLVARYMGFSVLCAVLLQWPAGWLSDRWGRLPVLTVLLFSGALAALGTALLGGASLYAMFLFSGALYALATGMYPVSVALTNDQLPNDQLVAACAGMLRTYGVGTMVGPLVGAAMMGIFGHAALFVFIGLALLLSGIAVQYLFRASDEVPLEDQGEYVSVGPVTTPVLMELDPRNEEFEEHHPGEPAEWDLADKLEMLVIDPEQIEPLPEQEEEAAAGAEDGPPDEGR</sequence>
<protein>
    <submittedName>
        <fullName evidence="7">MFS transporter</fullName>
    </submittedName>
</protein>
<evidence type="ECO:0000256" key="3">
    <source>
        <dbReference type="ARBA" id="ARBA00023136"/>
    </source>
</evidence>
<organism evidence="7 8">
    <name type="scientific">Alcanivorax quisquiliarum</name>
    <dbReference type="NCBI Taxonomy" id="2933565"/>
    <lineage>
        <taxon>Bacteria</taxon>
        <taxon>Pseudomonadati</taxon>
        <taxon>Pseudomonadota</taxon>
        <taxon>Gammaproteobacteria</taxon>
        <taxon>Oceanospirillales</taxon>
        <taxon>Alcanivoracaceae</taxon>
        <taxon>Alcanivorax</taxon>
    </lineage>
</organism>
<evidence type="ECO:0000259" key="6">
    <source>
        <dbReference type="PROSITE" id="PS50850"/>
    </source>
</evidence>
<reference evidence="7" key="1">
    <citation type="submission" date="2022-04" db="EMBL/GenBank/DDBJ databases">
        <title>Alcanivorax sp. CY1518 draft genome sequence.</title>
        <authorList>
            <person name="Zhao G."/>
            <person name="An M."/>
        </authorList>
    </citation>
    <scope>NUCLEOTIDE SEQUENCE</scope>
    <source>
        <strain evidence="7">CY1518</strain>
    </source>
</reference>
<feature type="transmembrane region" description="Helical" evidence="5">
    <location>
        <begin position="98"/>
        <end position="119"/>
    </location>
</feature>
<feature type="transmembrane region" description="Helical" evidence="5">
    <location>
        <begin position="203"/>
        <end position="227"/>
    </location>
</feature>
<gene>
    <name evidence="7" type="ORF">MU846_13830</name>
</gene>
<feature type="transmembrane region" description="Helical" evidence="5">
    <location>
        <begin position="239"/>
        <end position="257"/>
    </location>
</feature>
<dbReference type="RefSeq" id="WP_246953748.1">
    <property type="nucleotide sequence ID" value="NZ_JALKII010000014.1"/>
</dbReference>
<dbReference type="PANTHER" id="PTHR23521">
    <property type="entry name" value="TRANSPORTER MFS SUPERFAMILY"/>
    <property type="match status" value="1"/>
</dbReference>
<feature type="transmembrane region" description="Helical" evidence="5">
    <location>
        <begin position="290"/>
        <end position="311"/>
    </location>
</feature>
<dbReference type="InterPro" id="IPR047200">
    <property type="entry name" value="MFS_YcaD-like"/>
</dbReference>
<feature type="domain" description="Major facilitator superfamily (MFS) profile" evidence="6">
    <location>
        <begin position="1"/>
        <end position="380"/>
    </location>
</feature>
<evidence type="ECO:0000256" key="4">
    <source>
        <dbReference type="SAM" id="MobiDB-lite"/>
    </source>
</evidence>
<evidence type="ECO:0000313" key="7">
    <source>
        <dbReference type="EMBL" id="MCK0538790.1"/>
    </source>
</evidence>
<keyword evidence="1 5" id="KW-0812">Transmembrane</keyword>
<dbReference type="Gene3D" id="1.20.1250.20">
    <property type="entry name" value="MFS general substrate transporter like domains"/>
    <property type="match status" value="2"/>
</dbReference>
<dbReference type="InterPro" id="IPR020846">
    <property type="entry name" value="MFS_dom"/>
</dbReference>
<dbReference type="InterPro" id="IPR011701">
    <property type="entry name" value="MFS"/>
</dbReference>
<evidence type="ECO:0000313" key="8">
    <source>
        <dbReference type="Proteomes" id="UP001165524"/>
    </source>
</evidence>
<feature type="region of interest" description="Disordered" evidence="4">
    <location>
        <begin position="435"/>
        <end position="461"/>
    </location>
</feature>
<keyword evidence="3 5" id="KW-0472">Membrane</keyword>
<accession>A0ABT0EAC5</accession>
<feature type="transmembrane region" description="Helical" evidence="5">
    <location>
        <begin position="74"/>
        <end position="92"/>
    </location>
</feature>
<evidence type="ECO:0000256" key="5">
    <source>
        <dbReference type="SAM" id="Phobius"/>
    </source>
</evidence>
<feature type="transmembrane region" description="Helical" evidence="5">
    <location>
        <begin position="351"/>
        <end position="376"/>
    </location>
</feature>